<keyword evidence="3" id="KW-1185">Reference proteome</keyword>
<evidence type="ECO:0000313" key="2">
    <source>
        <dbReference type="EMBL" id="NIJ16214.1"/>
    </source>
</evidence>
<name>A0A846M7Y0_9SPHN</name>
<reference evidence="2 3" key="1">
    <citation type="submission" date="2020-03" db="EMBL/GenBank/DDBJ databases">
        <title>Genomic Encyclopedia of Type Strains, Phase IV (KMG-IV): sequencing the most valuable type-strain genomes for metagenomic binning, comparative biology and taxonomic classification.</title>
        <authorList>
            <person name="Goeker M."/>
        </authorList>
    </citation>
    <scope>NUCLEOTIDE SEQUENCE [LARGE SCALE GENOMIC DNA]</scope>
    <source>
        <strain evidence="2 3">DSM 21299</strain>
    </source>
</reference>
<evidence type="ECO:0000313" key="3">
    <source>
        <dbReference type="Proteomes" id="UP000576821"/>
    </source>
</evidence>
<evidence type="ECO:0000256" key="1">
    <source>
        <dbReference type="SAM" id="Phobius"/>
    </source>
</evidence>
<comment type="caution">
    <text evidence="2">The sequence shown here is derived from an EMBL/GenBank/DDBJ whole genome shotgun (WGS) entry which is preliminary data.</text>
</comment>
<dbReference type="RefSeq" id="WP_167302712.1">
    <property type="nucleotide sequence ID" value="NZ_JAASQR010000002.1"/>
</dbReference>
<dbReference type="EMBL" id="JAASQR010000002">
    <property type="protein sequence ID" value="NIJ16214.1"/>
    <property type="molecule type" value="Genomic_DNA"/>
</dbReference>
<accession>A0A846M7Y0</accession>
<dbReference type="Proteomes" id="UP000576821">
    <property type="component" value="Unassembled WGS sequence"/>
</dbReference>
<sequence>MARPSQGRPHAGDIVIPAALPTASFADRADRGVELLSRWAGILTFAGTVAGIIYLIL</sequence>
<keyword evidence="1" id="KW-0472">Membrane</keyword>
<keyword evidence="1" id="KW-0812">Transmembrane</keyword>
<proteinExistence type="predicted"/>
<feature type="transmembrane region" description="Helical" evidence="1">
    <location>
        <begin position="36"/>
        <end position="56"/>
    </location>
</feature>
<keyword evidence="1" id="KW-1133">Transmembrane helix</keyword>
<organism evidence="2 3">
    <name type="scientific">Sphingobium vermicomposti</name>
    <dbReference type="NCBI Taxonomy" id="529005"/>
    <lineage>
        <taxon>Bacteria</taxon>
        <taxon>Pseudomonadati</taxon>
        <taxon>Pseudomonadota</taxon>
        <taxon>Alphaproteobacteria</taxon>
        <taxon>Sphingomonadales</taxon>
        <taxon>Sphingomonadaceae</taxon>
        <taxon>Sphingobium</taxon>
    </lineage>
</organism>
<gene>
    <name evidence="2" type="ORF">FHS54_001180</name>
</gene>
<dbReference type="AlphaFoldDB" id="A0A846M7Y0"/>
<protein>
    <submittedName>
        <fullName evidence="2">Uncharacterized protein</fullName>
    </submittedName>
</protein>